<dbReference type="RefSeq" id="WP_378268382.1">
    <property type="nucleotide sequence ID" value="NZ_JBHUKR010000017.1"/>
</dbReference>
<accession>A0ABW5G1T6</accession>
<comment type="caution">
    <text evidence="1">The sequence shown here is derived from an EMBL/GenBank/DDBJ whole genome shotgun (WGS) entry which is preliminary data.</text>
</comment>
<dbReference type="Proteomes" id="UP001597417">
    <property type="component" value="Unassembled WGS sequence"/>
</dbReference>
<name>A0ABW5G1T6_9PSEU</name>
<evidence type="ECO:0000313" key="2">
    <source>
        <dbReference type="Proteomes" id="UP001597417"/>
    </source>
</evidence>
<gene>
    <name evidence="1" type="ORF">ACFSXZ_28910</name>
</gene>
<reference evidence="2" key="1">
    <citation type="journal article" date="2019" name="Int. J. Syst. Evol. Microbiol.">
        <title>The Global Catalogue of Microorganisms (GCM) 10K type strain sequencing project: providing services to taxonomists for standard genome sequencing and annotation.</title>
        <authorList>
            <consortium name="The Broad Institute Genomics Platform"/>
            <consortium name="The Broad Institute Genome Sequencing Center for Infectious Disease"/>
            <person name="Wu L."/>
            <person name="Ma J."/>
        </authorList>
    </citation>
    <scope>NUCLEOTIDE SEQUENCE [LARGE SCALE GENOMIC DNA]</scope>
    <source>
        <strain evidence="2">CGMCC 4.7645</strain>
    </source>
</reference>
<evidence type="ECO:0000313" key="1">
    <source>
        <dbReference type="EMBL" id="MFD2420359.1"/>
    </source>
</evidence>
<proteinExistence type="predicted"/>
<dbReference type="Gene3D" id="1.10.357.10">
    <property type="entry name" value="Tetracycline Repressor, domain 2"/>
    <property type="match status" value="1"/>
</dbReference>
<keyword evidence="2" id="KW-1185">Reference proteome</keyword>
<organism evidence="1 2">
    <name type="scientific">Amycolatopsis pigmentata</name>
    <dbReference type="NCBI Taxonomy" id="450801"/>
    <lineage>
        <taxon>Bacteria</taxon>
        <taxon>Bacillati</taxon>
        <taxon>Actinomycetota</taxon>
        <taxon>Actinomycetes</taxon>
        <taxon>Pseudonocardiales</taxon>
        <taxon>Pseudonocardiaceae</taxon>
        <taxon>Amycolatopsis</taxon>
    </lineage>
</organism>
<dbReference type="EMBL" id="JBHUKR010000017">
    <property type="protein sequence ID" value="MFD2420359.1"/>
    <property type="molecule type" value="Genomic_DNA"/>
</dbReference>
<protein>
    <submittedName>
        <fullName evidence="1">Uncharacterized protein</fullName>
    </submittedName>
</protein>
<sequence>MLTRTDLPPRYRILAMFAVRPWPDGTVGGCPFLRAAAEYPDPADRVHVFAREQKLVMLAL</sequence>